<accession>A0AAE0EAD5</accession>
<dbReference type="InterPro" id="IPR052343">
    <property type="entry name" value="Retrotransposon-Effector_Assoc"/>
</dbReference>
<organism evidence="1 2">
    <name type="scientific">Dipteronia sinensis</name>
    <dbReference type="NCBI Taxonomy" id="43782"/>
    <lineage>
        <taxon>Eukaryota</taxon>
        <taxon>Viridiplantae</taxon>
        <taxon>Streptophyta</taxon>
        <taxon>Embryophyta</taxon>
        <taxon>Tracheophyta</taxon>
        <taxon>Spermatophyta</taxon>
        <taxon>Magnoliopsida</taxon>
        <taxon>eudicotyledons</taxon>
        <taxon>Gunneridae</taxon>
        <taxon>Pentapetalae</taxon>
        <taxon>rosids</taxon>
        <taxon>malvids</taxon>
        <taxon>Sapindales</taxon>
        <taxon>Sapindaceae</taxon>
        <taxon>Hippocastanoideae</taxon>
        <taxon>Acereae</taxon>
        <taxon>Dipteronia</taxon>
    </lineage>
</organism>
<evidence type="ECO:0008006" key="3">
    <source>
        <dbReference type="Google" id="ProtNLM"/>
    </source>
</evidence>
<keyword evidence="2" id="KW-1185">Reference proteome</keyword>
<sequence>MSNFIGELYFKGVQTTDPGSIREGILVFFSSHFRKEGWQRPRINGLNLKCLSDVQSDGLEARFTYEEVLEALNGCDGNKASGPDGLNLNFVKAQWEIIKGDFMNFINVFHTDNSLVKNLNATFIALIPKIKRPKLVGDYRPICLVGAMYKILAKILTNRLKKVMNTVIGESEMAFVQGVRSQTVL</sequence>
<protein>
    <recommendedName>
        <fullName evidence="3">Reverse transcriptase domain-containing protein</fullName>
    </recommendedName>
</protein>
<comment type="caution">
    <text evidence="1">The sequence shown here is derived from an EMBL/GenBank/DDBJ whole genome shotgun (WGS) entry which is preliminary data.</text>
</comment>
<dbReference type="EMBL" id="JANJYJ010000004">
    <property type="protein sequence ID" value="KAK3219250.1"/>
    <property type="molecule type" value="Genomic_DNA"/>
</dbReference>
<proteinExistence type="predicted"/>
<dbReference type="PANTHER" id="PTHR46890:SF48">
    <property type="entry name" value="RNA-DIRECTED DNA POLYMERASE"/>
    <property type="match status" value="1"/>
</dbReference>
<evidence type="ECO:0000313" key="1">
    <source>
        <dbReference type="EMBL" id="KAK3219250.1"/>
    </source>
</evidence>
<gene>
    <name evidence="1" type="ORF">Dsin_013220</name>
</gene>
<evidence type="ECO:0000313" key="2">
    <source>
        <dbReference type="Proteomes" id="UP001281410"/>
    </source>
</evidence>
<dbReference type="Proteomes" id="UP001281410">
    <property type="component" value="Unassembled WGS sequence"/>
</dbReference>
<reference evidence="1" key="1">
    <citation type="journal article" date="2023" name="Plant J.">
        <title>Genome sequences and population genomics provide insights into the demographic history, inbreeding, and mutation load of two 'living fossil' tree species of Dipteronia.</title>
        <authorList>
            <person name="Feng Y."/>
            <person name="Comes H.P."/>
            <person name="Chen J."/>
            <person name="Zhu S."/>
            <person name="Lu R."/>
            <person name="Zhang X."/>
            <person name="Li P."/>
            <person name="Qiu J."/>
            <person name="Olsen K.M."/>
            <person name="Qiu Y."/>
        </authorList>
    </citation>
    <scope>NUCLEOTIDE SEQUENCE</scope>
    <source>
        <strain evidence="1">NBL</strain>
    </source>
</reference>
<dbReference type="AlphaFoldDB" id="A0AAE0EAD5"/>
<name>A0AAE0EAD5_9ROSI</name>
<dbReference type="PANTHER" id="PTHR46890">
    <property type="entry name" value="NON-LTR RETROLELEMENT REVERSE TRANSCRIPTASE-LIKE PROTEIN-RELATED"/>
    <property type="match status" value="1"/>
</dbReference>